<accession>A0A6J6SYF9</accession>
<dbReference type="AlphaFoldDB" id="A0A6J6SYF9"/>
<organism evidence="2">
    <name type="scientific">freshwater metagenome</name>
    <dbReference type="NCBI Taxonomy" id="449393"/>
    <lineage>
        <taxon>unclassified sequences</taxon>
        <taxon>metagenomes</taxon>
        <taxon>ecological metagenomes</taxon>
    </lineage>
</organism>
<evidence type="ECO:0000313" key="2">
    <source>
        <dbReference type="EMBL" id="CAB4739738.1"/>
    </source>
</evidence>
<dbReference type="PANTHER" id="PTHR13847">
    <property type="entry name" value="SARCOSINE DEHYDROGENASE-RELATED"/>
    <property type="match status" value="1"/>
</dbReference>
<gene>
    <name evidence="2" type="ORF">UFOPK2782_00840</name>
</gene>
<evidence type="ECO:0000259" key="1">
    <source>
        <dbReference type="Pfam" id="PF01266"/>
    </source>
</evidence>
<sequence length="473" mass="53473">MSDIDSSNFKYLKNLSLMQPQLYWLDSDPLEPLPHPSLIGETTTDLCIVGAGYTGLWTALLAKEANPDRNVIIIEQLETGAGASGRNGGFCSSSLTHGFMNGYTRFKDEMAIIERLGRENLEGIEATIKKYKIDCGFELNGEIRVANEEWQMAGLIEEANLRNSFGDSVQILSREEMQARVNSPIAVGGLWDPDGTALIDPARLVWGLERACIANGVQIYENTSALWLERTSKGIIVHTPYGTVYAQKVALATNVYRSLVKRAKKYVVPVYDFQLVTEPLTPEQLKAIGWRNREGLSEAGNQFHYYRMTKDNEILWGGYDAIYNFRGKVRHEYETSAETYAHLAKAFLETFPQLKDVKFTYGWGGAIDTCSRFSQFWGKAYRGRVAYVMGYTGLGVGASRFGAQVMLDLLDRKDNERTRLKMVRKKPLPFPPEPFKFIFIRLTQWSINKSDQNQGKRNLWLKLLDKIGLGFDS</sequence>
<dbReference type="Gene3D" id="3.30.9.10">
    <property type="entry name" value="D-Amino Acid Oxidase, subunit A, domain 2"/>
    <property type="match status" value="1"/>
</dbReference>
<protein>
    <submittedName>
        <fullName evidence="2">Unannotated protein</fullName>
    </submittedName>
</protein>
<proteinExistence type="predicted"/>
<dbReference type="Pfam" id="PF01266">
    <property type="entry name" value="DAO"/>
    <property type="match status" value="1"/>
</dbReference>
<dbReference type="Gene3D" id="3.50.50.60">
    <property type="entry name" value="FAD/NAD(P)-binding domain"/>
    <property type="match status" value="1"/>
</dbReference>
<dbReference type="InterPro" id="IPR006076">
    <property type="entry name" value="FAD-dep_OxRdtase"/>
</dbReference>
<dbReference type="PANTHER" id="PTHR13847:SF281">
    <property type="entry name" value="FAD DEPENDENT OXIDOREDUCTASE DOMAIN-CONTAINING PROTEIN"/>
    <property type="match status" value="1"/>
</dbReference>
<dbReference type="InterPro" id="IPR036188">
    <property type="entry name" value="FAD/NAD-bd_sf"/>
</dbReference>
<reference evidence="2" key="1">
    <citation type="submission" date="2020-05" db="EMBL/GenBank/DDBJ databases">
        <authorList>
            <person name="Chiriac C."/>
            <person name="Salcher M."/>
            <person name="Ghai R."/>
            <person name="Kavagutti S V."/>
        </authorList>
    </citation>
    <scope>NUCLEOTIDE SEQUENCE</scope>
</reference>
<dbReference type="SUPFAM" id="SSF51905">
    <property type="entry name" value="FAD/NAD(P)-binding domain"/>
    <property type="match status" value="1"/>
</dbReference>
<dbReference type="GO" id="GO:0005737">
    <property type="term" value="C:cytoplasm"/>
    <property type="evidence" value="ECO:0007669"/>
    <property type="project" value="TreeGrafter"/>
</dbReference>
<feature type="domain" description="FAD dependent oxidoreductase" evidence="1">
    <location>
        <begin position="45"/>
        <end position="408"/>
    </location>
</feature>
<dbReference type="EMBL" id="CAEZYS010000110">
    <property type="protein sequence ID" value="CAB4739738.1"/>
    <property type="molecule type" value="Genomic_DNA"/>
</dbReference>
<name>A0A6J6SYF9_9ZZZZ</name>